<evidence type="ECO:0000313" key="7">
    <source>
        <dbReference type="Proteomes" id="UP000190776"/>
    </source>
</evidence>
<keyword evidence="3" id="KW-0551">Lipid droplet</keyword>
<evidence type="ECO:0000256" key="2">
    <source>
        <dbReference type="ARBA" id="ARBA00008300"/>
    </source>
</evidence>
<proteinExistence type="inferred from homology"/>
<sequence>MAPRTRPPTIITLPASSPPPLPPTSPTTNTFLAERFGPAAGPRKRWLIYFVTGNPGLVGYYDLFLSHLHFLLTAHPTLAPRHAFDVFARSLSGFEARGCEAAGGSVWPANAKDGRARAGSKRGWGRLKRPPFGLREQVDGVEWALWDHVRGMAEEGYEDGGERWGSGSAVLVNGAGEEEVDEKEREGEETRVVVIGHSVGAYMALEVVKRWRESLKAKQQRKAGGEKEKEAGGAVTMVNGVVNCVSDADVEEKEGGRIVGGVCLFPTVTHIAKSSSGMKLTMLLESLPTLPVLASLLAHVLTFFFPTLLLTELLALLLAHPPDAARTTAEFLKSPHGVRQALHMAADELQTITHDRWDEEIWGASDPSPVEVPRPKLFFLFGKDDHWVADETRDELMAARGRARGERTDGERWKPVMEVDDSGIPHGFCIDPNHSITVAEKVARYIEEIVRQEAV</sequence>
<dbReference type="InterPro" id="IPR019363">
    <property type="entry name" value="LDAH"/>
</dbReference>
<dbReference type="GO" id="GO:0005811">
    <property type="term" value="C:lipid droplet"/>
    <property type="evidence" value="ECO:0007669"/>
    <property type="project" value="UniProtKB-SubCell"/>
</dbReference>
<accession>A0A1S8BNQ9</accession>
<evidence type="ECO:0000256" key="1">
    <source>
        <dbReference type="ARBA" id="ARBA00004502"/>
    </source>
</evidence>
<feature type="compositionally biased region" description="Pro residues" evidence="5">
    <location>
        <begin position="16"/>
        <end position="25"/>
    </location>
</feature>
<comment type="caution">
    <text evidence="6">The sequence shown here is derived from an EMBL/GenBank/DDBJ whole genome shotgun (WGS) entry which is preliminary data.</text>
</comment>
<evidence type="ECO:0000256" key="3">
    <source>
        <dbReference type="ARBA" id="ARBA00022677"/>
    </source>
</evidence>
<evidence type="ECO:0008006" key="8">
    <source>
        <dbReference type="Google" id="ProtNLM"/>
    </source>
</evidence>
<dbReference type="PANTHER" id="PTHR13390:SF0">
    <property type="entry name" value="LIPID DROPLET-ASSOCIATED HYDROLASE"/>
    <property type="match status" value="1"/>
</dbReference>
<feature type="compositionally biased region" description="Low complexity" evidence="5">
    <location>
        <begin position="1"/>
        <end position="15"/>
    </location>
</feature>
<comment type="subcellular location">
    <subcellularLocation>
        <location evidence="1">Lipid droplet</location>
    </subcellularLocation>
</comment>
<dbReference type="SUPFAM" id="SSF53474">
    <property type="entry name" value="alpha/beta-Hydrolases"/>
    <property type="match status" value="1"/>
</dbReference>
<evidence type="ECO:0000256" key="4">
    <source>
        <dbReference type="ARBA" id="ARBA00022801"/>
    </source>
</evidence>
<dbReference type="PANTHER" id="PTHR13390">
    <property type="entry name" value="LIPASE"/>
    <property type="match status" value="1"/>
</dbReference>
<evidence type="ECO:0000256" key="5">
    <source>
        <dbReference type="SAM" id="MobiDB-lite"/>
    </source>
</evidence>
<dbReference type="OrthoDB" id="448051at2759"/>
<dbReference type="Proteomes" id="UP000190776">
    <property type="component" value="Unassembled WGS sequence"/>
</dbReference>
<keyword evidence="4" id="KW-0378">Hydrolase</keyword>
<reference evidence="6 7" key="1">
    <citation type="submission" date="2017-01" db="EMBL/GenBank/DDBJ databases">
        <title>Draft genome sequence of Diplodia seriata F98.1, a fungal species involved in grapevine trunk diseases.</title>
        <authorList>
            <person name="Robert-Siegwald G."/>
            <person name="Vallet J."/>
            <person name="Abou-Mansour E."/>
            <person name="Xu J."/>
            <person name="Rey P."/>
            <person name="Bertsch C."/>
            <person name="Rego C."/>
            <person name="Larignon P."/>
            <person name="Fontaine F."/>
            <person name="Lebrun M.-H."/>
        </authorList>
    </citation>
    <scope>NUCLEOTIDE SEQUENCE [LARGE SCALE GENOMIC DNA]</scope>
    <source>
        <strain evidence="6 7">F98.1</strain>
    </source>
</reference>
<feature type="region of interest" description="Disordered" evidence="5">
    <location>
        <begin position="1"/>
        <end position="28"/>
    </location>
</feature>
<dbReference type="EMBL" id="MSZU01000074">
    <property type="protein sequence ID" value="OMP89127.1"/>
    <property type="molecule type" value="Genomic_DNA"/>
</dbReference>
<dbReference type="AlphaFoldDB" id="A0A1S8BNQ9"/>
<dbReference type="Pfam" id="PF10230">
    <property type="entry name" value="LIDHydrolase"/>
    <property type="match status" value="2"/>
</dbReference>
<dbReference type="Gene3D" id="3.40.50.1820">
    <property type="entry name" value="alpha/beta hydrolase"/>
    <property type="match status" value="1"/>
</dbReference>
<comment type="similarity">
    <text evidence="2">Belongs to the AB hydrolase superfamily. LDAH family.</text>
</comment>
<name>A0A1S8BNQ9_9PEZI</name>
<protein>
    <recommendedName>
        <fullName evidence="8">Lipid droplet-associated hydrolase</fullName>
    </recommendedName>
</protein>
<dbReference type="GO" id="GO:0016298">
    <property type="term" value="F:lipase activity"/>
    <property type="evidence" value="ECO:0007669"/>
    <property type="project" value="InterPro"/>
</dbReference>
<dbReference type="InterPro" id="IPR029058">
    <property type="entry name" value="AB_hydrolase_fold"/>
</dbReference>
<evidence type="ECO:0000313" key="6">
    <source>
        <dbReference type="EMBL" id="OMP89127.1"/>
    </source>
</evidence>
<organism evidence="6 7">
    <name type="scientific">Diplodia seriata</name>
    <dbReference type="NCBI Taxonomy" id="420778"/>
    <lineage>
        <taxon>Eukaryota</taxon>
        <taxon>Fungi</taxon>
        <taxon>Dikarya</taxon>
        <taxon>Ascomycota</taxon>
        <taxon>Pezizomycotina</taxon>
        <taxon>Dothideomycetes</taxon>
        <taxon>Dothideomycetes incertae sedis</taxon>
        <taxon>Botryosphaeriales</taxon>
        <taxon>Botryosphaeriaceae</taxon>
        <taxon>Diplodia</taxon>
    </lineage>
</organism>
<gene>
    <name evidence="6" type="ORF">BK809_0005848</name>
</gene>
<dbReference type="GO" id="GO:0019915">
    <property type="term" value="P:lipid storage"/>
    <property type="evidence" value="ECO:0007669"/>
    <property type="project" value="InterPro"/>
</dbReference>